<proteinExistence type="predicted"/>
<evidence type="ECO:0000259" key="2">
    <source>
        <dbReference type="PROSITE" id="PS50172"/>
    </source>
</evidence>
<reference evidence="3" key="1">
    <citation type="journal article" date="2016" name="Insect Biochem. Mol. Biol.">
        <title>Multifaceted biological insights from a draft genome sequence of the tobacco hornworm moth, Manduca sexta.</title>
        <authorList>
            <person name="Kanost M.R."/>
            <person name="Arrese E.L."/>
            <person name="Cao X."/>
            <person name="Chen Y.R."/>
            <person name="Chellapilla S."/>
            <person name="Goldsmith M.R."/>
            <person name="Grosse-Wilde E."/>
            <person name="Heckel D.G."/>
            <person name="Herndon N."/>
            <person name="Jiang H."/>
            <person name="Papanicolaou A."/>
            <person name="Qu J."/>
            <person name="Soulages J.L."/>
            <person name="Vogel H."/>
            <person name="Walters J."/>
            <person name="Waterhouse R.M."/>
            <person name="Ahn S.J."/>
            <person name="Almeida F.C."/>
            <person name="An C."/>
            <person name="Aqrawi P."/>
            <person name="Bretschneider A."/>
            <person name="Bryant W.B."/>
            <person name="Bucks S."/>
            <person name="Chao H."/>
            <person name="Chevignon G."/>
            <person name="Christen J.M."/>
            <person name="Clarke D.F."/>
            <person name="Dittmer N.T."/>
            <person name="Ferguson L.C.F."/>
            <person name="Garavelou S."/>
            <person name="Gordon K.H.J."/>
            <person name="Gunaratna R.T."/>
            <person name="Han Y."/>
            <person name="Hauser F."/>
            <person name="He Y."/>
            <person name="Heidel-Fischer H."/>
            <person name="Hirsh A."/>
            <person name="Hu Y."/>
            <person name="Jiang H."/>
            <person name="Kalra D."/>
            <person name="Klinner C."/>
            <person name="Konig C."/>
            <person name="Kovar C."/>
            <person name="Kroll A.R."/>
            <person name="Kuwar S.S."/>
            <person name="Lee S.L."/>
            <person name="Lehman R."/>
            <person name="Li K."/>
            <person name="Li Z."/>
            <person name="Liang H."/>
            <person name="Lovelace S."/>
            <person name="Lu Z."/>
            <person name="Mansfield J.H."/>
            <person name="McCulloch K.J."/>
            <person name="Mathew T."/>
            <person name="Morton B."/>
            <person name="Muzny D.M."/>
            <person name="Neunemann D."/>
            <person name="Ongeri F."/>
            <person name="Pauchet Y."/>
            <person name="Pu L.L."/>
            <person name="Pyrousis I."/>
            <person name="Rao X.J."/>
            <person name="Redding A."/>
            <person name="Roesel C."/>
            <person name="Sanchez-Gracia A."/>
            <person name="Schaack S."/>
            <person name="Shukla A."/>
            <person name="Tetreau G."/>
            <person name="Wang Y."/>
            <person name="Xiong G.H."/>
            <person name="Traut W."/>
            <person name="Walsh T.K."/>
            <person name="Worley K.C."/>
            <person name="Wu D."/>
            <person name="Wu W."/>
            <person name="Wu Y.Q."/>
            <person name="Zhang X."/>
            <person name="Zou Z."/>
            <person name="Zucker H."/>
            <person name="Briscoe A.D."/>
            <person name="Burmester T."/>
            <person name="Clem R.J."/>
            <person name="Feyereisen R."/>
            <person name="Grimmelikhuijzen C.J.P."/>
            <person name="Hamodrakas S.J."/>
            <person name="Hansson B.S."/>
            <person name="Huguet E."/>
            <person name="Jermiin L.S."/>
            <person name="Lan Q."/>
            <person name="Lehman H.K."/>
            <person name="Lorenzen M."/>
            <person name="Merzendorfer H."/>
            <person name="Michalopoulos I."/>
            <person name="Morton D.B."/>
            <person name="Muthukrishnan S."/>
            <person name="Oakeshott J.G."/>
            <person name="Palmer W."/>
            <person name="Park Y."/>
            <person name="Passarelli A.L."/>
            <person name="Rozas J."/>
            <person name="Schwartz L.M."/>
            <person name="Smith W."/>
            <person name="Southgate A."/>
            <person name="Vilcinskas A."/>
            <person name="Vogt R."/>
            <person name="Wang P."/>
            <person name="Werren J."/>
            <person name="Yu X.Q."/>
            <person name="Zhou J.J."/>
            <person name="Brown S.J."/>
            <person name="Scherer S.E."/>
            <person name="Richards S."/>
            <person name="Blissard G.W."/>
        </authorList>
    </citation>
    <scope>NUCLEOTIDE SEQUENCE</scope>
</reference>
<evidence type="ECO:0000256" key="1">
    <source>
        <dbReference type="SAM" id="MobiDB-lite"/>
    </source>
</evidence>
<feature type="compositionally biased region" description="Basic and acidic residues" evidence="1">
    <location>
        <begin position="253"/>
        <end position="272"/>
    </location>
</feature>
<name>A0A921ZW60_MANSE</name>
<feature type="domain" description="BRCT" evidence="2">
    <location>
        <begin position="79"/>
        <end position="168"/>
    </location>
</feature>
<evidence type="ECO:0000313" key="4">
    <source>
        <dbReference type="Proteomes" id="UP000791440"/>
    </source>
</evidence>
<keyword evidence="4" id="KW-1185">Reference proteome</keyword>
<dbReference type="AlphaFoldDB" id="A0A921ZW60"/>
<dbReference type="Proteomes" id="UP000791440">
    <property type="component" value="Unassembled WGS sequence"/>
</dbReference>
<dbReference type="EMBL" id="JH669151">
    <property type="protein sequence ID" value="KAG6464377.1"/>
    <property type="molecule type" value="Genomic_DNA"/>
</dbReference>
<feature type="compositionally biased region" description="Low complexity" evidence="1">
    <location>
        <begin position="232"/>
        <end position="243"/>
    </location>
</feature>
<comment type="caution">
    <text evidence="3">The sequence shown here is derived from an EMBL/GenBank/DDBJ whole genome shotgun (WGS) entry which is preliminary data.</text>
</comment>
<organism evidence="3 4">
    <name type="scientific">Manduca sexta</name>
    <name type="common">Tobacco hawkmoth</name>
    <name type="synonym">Tobacco hornworm</name>
    <dbReference type="NCBI Taxonomy" id="7130"/>
    <lineage>
        <taxon>Eukaryota</taxon>
        <taxon>Metazoa</taxon>
        <taxon>Ecdysozoa</taxon>
        <taxon>Arthropoda</taxon>
        <taxon>Hexapoda</taxon>
        <taxon>Insecta</taxon>
        <taxon>Pterygota</taxon>
        <taxon>Neoptera</taxon>
        <taxon>Endopterygota</taxon>
        <taxon>Lepidoptera</taxon>
        <taxon>Glossata</taxon>
        <taxon>Ditrysia</taxon>
        <taxon>Bombycoidea</taxon>
        <taxon>Sphingidae</taxon>
        <taxon>Sphinginae</taxon>
        <taxon>Sphingini</taxon>
        <taxon>Manduca</taxon>
    </lineage>
</organism>
<protein>
    <recommendedName>
        <fullName evidence="2">BRCT domain-containing protein</fullName>
    </recommendedName>
</protein>
<dbReference type="EMBL" id="JH669151">
    <property type="protein sequence ID" value="KAG6464378.1"/>
    <property type="molecule type" value="Genomic_DNA"/>
</dbReference>
<evidence type="ECO:0000313" key="3">
    <source>
        <dbReference type="EMBL" id="KAG6464378.1"/>
    </source>
</evidence>
<dbReference type="PROSITE" id="PS50172">
    <property type="entry name" value="BRCT"/>
    <property type="match status" value="1"/>
</dbReference>
<sequence length="300" mass="32539">MNKEVISASSLRCSARMRIREEWSRLKETDNLVTTPDKFNNKNQRHPNTNERQNANCIPCIKNIIPVRSTRKLINNKPQTSDVLRGVVALVDVGSESRALALRAALTALGSSVVPKWSPLVTHLIWSQGGDRAIRAKARALACRLVSPLWVEACAASAKRLPEQSFPAAPRPSDLPSPRTLKQMLRANYSYDVFGGTKVLITNDAQQKDAAIQLLTICGAIAIDGARYQLGGQTQNGGPNPNGAKSQTGAKTQNKDGSDNQDGRNKSGDFDVKIGVAPGEAWNGEDKTCNRQLKSLDVSS</sequence>
<feature type="region of interest" description="Disordered" evidence="1">
    <location>
        <begin position="232"/>
        <end position="286"/>
    </location>
</feature>
<accession>A0A921ZW60</accession>
<gene>
    <name evidence="3" type="ORF">O3G_MSEX014471</name>
</gene>
<reference evidence="3" key="2">
    <citation type="submission" date="2020-12" db="EMBL/GenBank/DDBJ databases">
        <authorList>
            <person name="Kanost M."/>
        </authorList>
    </citation>
    <scope>NUCLEOTIDE SEQUENCE</scope>
</reference>
<dbReference type="InterPro" id="IPR001357">
    <property type="entry name" value="BRCT_dom"/>
</dbReference>
<dbReference type="CDD" id="cd17716">
    <property type="entry name" value="BRCT_microcephalin_rpt1"/>
    <property type="match status" value="1"/>
</dbReference>